<dbReference type="AlphaFoldDB" id="A0A0V8M596"/>
<name>A0A0V8M596_9CHLR</name>
<keyword evidence="3 5" id="KW-0067">ATP-binding</keyword>
<sequence>MKLDIQGIRFNYGSVPILKDVSLGIGKGEILSLAGPNGSGKTTLLRCINRILKPHTGTVMVDDNDLSQVGLKELAHFLGYVPQSAPTSFPLTVFDTVLLGRKPHVHWKLSERDKDLAFQVLERMDLECYALRLFNELSGGEKQKVLIARAICQEPQILVLDEPTSNLDLKHQLEVLSLISNLVKEQGLSAVMAVHDLNLASRYSNKIAMLKKGQIYAAGEPDEVLNTDSIREVYGVETEIGYSRGRPFIIPIAPISTRSESRELAEVR</sequence>
<evidence type="ECO:0000256" key="1">
    <source>
        <dbReference type="ARBA" id="ARBA00022448"/>
    </source>
</evidence>
<dbReference type="PANTHER" id="PTHR42794">
    <property type="entry name" value="HEMIN IMPORT ATP-BINDING PROTEIN HMUV"/>
    <property type="match status" value="1"/>
</dbReference>
<evidence type="ECO:0000256" key="3">
    <source>
        <dbReference type="ARBA" id="ARBA00022840"/>
    </source>
</evidence>
<dbReference type="OrthoDB" id="9787851at2"/>
<dbReference type="InterPro" id="IPR027417">
    <property type="entry name" value="P-loop_NTPase"/>
</dbReference>
<dbReference type="Proteomes" id="UP000053577">
    <property type="component" value="Unassembled WGS sequence"/>
</dbReference>
<feature type="domain" description="ABC transporter" evidence="4">
    <location>
        <begin position="3"/>
        <end position="237"/>
    </location>
</feature>
<dbReference type="InterPro" id="IPR017871">
    <property type="entry name" value="ABC_transporter-like_CS"/>
</dbReference>
<organism evidence="5 6">
    <name type="scientific">Dehalococcoides mccartyi</name>
    <dbReference type="NCBI Taxonomy" id="61435"/>
    <lineage>
        <taxon>Bacteria</taxon>
        <taxon>Bacillati</taxon>
        <taxon>Chloroflexota</taxon>
        <taxon>Dehalococcoidia</taxon>
        <taxon>Dehalococcoidales</taxon>
        <taxon>Dehalococcoidaceae</taxon>
        <taxon>Dehalococcoides</taxon>
    </lineage>
</organism>
<evidence type="ECO:0000313" key="6">
    <source>
        <dbReference type="Proteomes" id="UP000053577"/>
    </source>
</evidence>
<evidence type="ECO:0000259" key="4">
    <source>
        <dbReference type="PROSITE" id="PS50893"/>
    </source>
</evidence>
<dbReference type="FunFam" id="3.40.50.300:FF:000134">
    <property type="entry name" value="Iron-enterobactin ABC transporter ATP-binding protein"/>
    <property type="match status" value="1"/>
</dbReference>
<comment type="caution">
    <text evidence="5">The sequence shown here is derived from an EMBL/GenBank/DDBJ whole genome shotgun (WGS) entry which is preliminary data.</text>
</comment>
<dbReference type="EMBL" id="JGYD01000001">
    <property type="protein sequence ID" value="KSV18958.1"/>
    <property type="molecule type" value="Genomic_DNA"/>
</dbReference>
<reference evidence="5 6" key="1">
    <citation type="journal article" date="2015" name="Sci. Rep.">
        <title>A comparative genomics and reductive dehalogenase gene transcription study of two chloroethene-respiring bacteria, Dehalococcoides mccartyi strains MB and 11a.</title>
        <authorList>
            <person name="Low A."/>
            <person name="Shen Z."/>
            <person name="Cheng D."/>
            <person name="Rogers M.J."/>
            <person name="Lee P.K."/>
            <person name="He J."/>
        </authorList>
    </citation>
    <scope>NUCLEOTIDE SEQUENCE [LARGE SCALE GENOMIC DNA]</scope>
    <source>
        <strain evidence="5 6">MB</strain>
    </source>
</reference>
<dbReference type="Pfam" id="PF00005">
    <property type="entry name" value="ABC_tran"/>
    <property type="match status" value="1"/>
</dbReference>
<dbReference type="SUPFAM" id="SSF52540">
    <property type="entry name" value="P-loop containing nucleoside triphosphate hydrolases"/>
    <property type="match status" value="1"/>
</dbReference>
<dbReference type="CDD" id="cd03214">
    <property type="entry name" value="ABC_Iron-Siderophores_B12_Hemin"/>
    <property type="match status" value="1"/>
</dbReference>
<dbReference type="RefSeq" id="WP_058291960.1">
    <property type="nucleotide sequence ID" value="NZ_JGYD01000001.1"/>
</dbReference>
<dbReference type="GO" id="GO:0016887">
    <property type="term" value="F:ATP hydrolysis activity"/>
    <property type="evidence" value="ECO:0007669"/>
    <property type="project" value="InterPro"/>
</dbReference>
<dbReference type="PROSITE" id="PS50893">
    <property type="entry name" value="ABC_TRANSPORTER_2"/>
    <property type="match status" value="1"/>
</dbReference>
<dbReference type="Gene3D" id="3.40.50.300">
    <property type="entry name" value="P-loop containing nucleotide triphosphate hydrolases"/>
    <property type="match status" value="1"/>
</dbReference>
<dbReference type="InterPro" id="IPR003593">
    <property type="entry name" value="AAA+_ATPase"/>
</dbReference>
<accession>A0A0V8M596</accession>
<dbReference type="PANTHER" id="PTHR42794:SF2">
    <property type="entry name" value="ABC TRANSPORTER ATP-BINDING PROTEIN"/>
    <property type="match status" value="1"/>
</dbReference>
<gene>
    <name evidence="5" type="ORF">DA01_00335</name>
</gene>
<keyword evidence="2" id="KW-0547">Nucleotide-binding</keyword>
<dbReference type="InterPro" id="IPR003439">
    <property type="entry name" value="ABC_transporter-like_ATP-bd"/>
</dbReference>
<evidence type="ECO:0000313" key="5">
    <source>
        <dbReference type="EMBL" id="KSV18958.1"/>
    </source>
</evidence>
<dbReference type="GO" id="GO:0005524">
    <property type="term" value="F:ATP binding"/>
    <property type="evidence" value="ECO:0007669"/>
    <property type="project" value="UniProtKB-KW"/>
</dbReference>
<proteinExistence type="predicted"/>
<dbReference type="PATRIC" id="fig|61435.5.peg.73"/>
<keyword evidence="1" id="KW-0813">Transport</keyword>
<evidence type="ECO:0000256" key="2">
    <source>
        <dbReference type="ARBA" id="ARBA00022741"/>
    </source>
</evidence>
<protein>
    <submittedName>
        <fullName evidence="5">Iron ABC transporter ATP-binding protein</fullName>
    </submittedName>
</protein>
<dbReference type="SMART" id="SM00382">
    <property type="entry name" value="AAA"/>
    <property type="match status" value="1"/>
</dbReference>
<dbReference type="PROSITE" id="PS00211">
    <property type="entry name" value="ABC_TRANSPORTER_1"/>
    <property type="match status" value="1"/>
</dbReference>